<evidence type="ECO:0000313" key="2">
    <source>
        <dbReference type="EMBL" id="RYC29775.1"/>
    </source>
</evidence>
<accession>A0A4Q2U4Q1</accession>
<dbReference type="RefSeq" id="WP_129229081.1">
    <property type="nucleotide sequence ID" value="NZ_QYBB01000040.1"/>
</dbReference>
<protein>
    <recommendedName>
        <fullName evidence="4">PilZ domain-containing protein</fullName>
    </recommendedName>
</protein>
<evidence type="ECO:0000256" key="1">
    <source>
        <dbReference type="SAM" id="MobiDB-lite"/>
    </source>
</evidence>
<dbReference type="OrthoDB" id="8459424at2"/>
<gene>
    <name evidence="2" type="ORF">D3273_22185</name>
</gene>
<name>A0A4Q2U4Q1_9HYPH</name>
<evidence type="ECO:0008006" key="4">
    <source>
        <dbReference type="Google" id="ProtNLM"/>
    </source>
</evidence>
<sequence>MPNAQDIEPSETRSAPRFLPAKTATVLTTTSGKRLAARIINVSRTGVAVEPETASLRADEVAKVGTRPVTPGRRVAHGIVLVFQTPLKAEECGPHVVL</sequence>
<dbReference type="AlphaFoldDB" id="A0A4Q2U4Q1"/>
<evidence type="ECO:0000313" key="3">
    <source>
        <dbReference type="Proteomes" id="UP000290759"/>
    </source>
</evidence>
<feature type="region of interest" description="Disordered" evidence="1">
    <location>
        <begin position="1"/>
        <end position="20"/>
    </location>
</feature>
<reference evidence="2 3" key="2">
    <citation type="submission" date="2019-02" db="EMBL/GenBank/DDBJ databases">
        <title>'Lichenibacterium ramalinii' gen. nov. sp. nov., 'Lichenibacterium minor' gen. nov. sp. nov.</title>
        <authorList>
            <person name="Pankratov T."/>
        </authorList>
    </citation>
    <scope>NUCLEOTIDE SEQUENCE [LARGE SCALE GENOMIC DNA]</scope>
    <source>
        <strain evidence="2 3">RmlP026</strain>
    </source>
</reference>
<organism evidence="2 3">
    <name type="scientific">Lichenibacterium minor</name>
    <dbReference type="NCBI Taxonomy" id="2316528"/>
    <lineage>
        <taxon>Bacteria</taxon>
        <taxon>Pseudomonadati</taxon>
        <taxon>Pseudomonadota</taxon>
        <taxon>Alphaproteobacteria</taxon>
        <taxon>Hyphomicrobiales</taxon>
        <taxon>Lichenihabitantaceae</taxon>
        <taxon>Lichenibacterium</taxon>
    </lineage>
</organism>
<reference evidence="2 3" key="1">
    <citation type="submission" date="2018-12" db="EMBL/GenBank/DDBJ databases">
        <authorList>
            <person name="Grouzdev D.S."/>
            <person name="Krutkina M.S."/>
        </authorList>
    </citation>
    <scope>NUCLEOTIDE SEQUENCE [LARGE SCALE GENOMIC DNA]</scope>
    <source>
        <strain evidence="2 3">RmlP026</strain>
    </source>
</reference>
<dbReference type="Proteomes" id="UP000290759">
    <property type="component" value="Unassembled WGS sequence"/>
</dbReference>
<comment type="caution">
    <text evidence="2">The sequence shown here is derived from an EMBL/GenBank/DDBJ whole genome shotgun (WGS) entry which is preliminary data.</text>
</comment>
<proteinExistence type="predicted"/>
<dbReference type="EMBL" id="QYBB01000040">
    <property type="protein sequence ID" value="RYC29775.1"/>
    <property type="molecule type" value="Genomic_DNA"/>
</dbReference>
<keyword evidence="3" id="KW-1185">Reference proteome</keyword>